<reference evidence="1" key="1">
    <citation type="journal article" date="2005" name="Plant Cell">
        <title>Functional analysis of Avr9/Cf-9 rapidly elicited genes identifies a protein kinase, ACIK1, that is essential for full Cf-9-dependent disease resistance in tomato.</title>
        <authorList>
            <person name="Rowland O."/>
            <person name="Ludwig A.A."/>
            <person name="Merrick C.J."/>
            <person name="Baillieul F."/>
            <person name="Tracy F.E."/>
            <person name="Durrant W.E."/>
            <person name="Fritz-Laylin L."/>
            <person name="Nekrasov V."/>
            <person name="Sjolander K."/>
            <person name="Yoshioka H."/>
            <person name="Jones J.D."/>
        </authorList>
    </citation>
    <scope>NUCLEOTIDE SEQUENCE</scope>
</reference>
<protein>
    <submittedName>
        <fullName evidence="1">Avr9/Cf-9 rapidly elicited protein 77</fullName>
    </submittedName>
</protein>
<name>Q5MJW4_TOBAC</name>
<dbReference type="EMBL" id="AY775037">
    <property type="protein sequence ID" value="AAV92896.1"/>
    <property type="molecule type" value="mRNA"/>
</dbReference>
<organism evidence="1">
    <name type="scientific">Nicotiana tabacum</name>
    <name type="common">Common tobacco</name>
    <dbReference type="NCBI Taxonomy" id="4097"/>
    <lineage>
        <taxon>Eukaryota</taxon>
        <taxon>Viridiplantae</taxon>
        <taxon>Streptophyta</taxon>
        <taxon>Embryophyta</taxon>
        <taxon>Tracheophyta</taxon>
        <taxon>Spermatophyta</taxon>
        <taxon>Magnoliopsida</taxon>
        <taxon>eudicotyledons</taxon>
        <taxon>Gunneridae</taxon>
        <taxon>Pentapetalae</taxon>
        <taxon>asterids</taxon>
        <taxon>lamiids</taxon>
        <taxon>Solanales</taxon>
        <taxon>Solanaceae</taxon>
        <taxon>Nicotianoideae</taxon>
        <taxon>Nicotianeae</taxon>
        <taxon>Nicotiana</taxon>
    </lineage>
</organism>
<gene>
    <name evidence="1" type="primary">ACRE77</name>
</gene>
<sequence>AGLCLGDSPSLRPSASEILDTITSRISSISFQFSPDQKI</sequence>
<dbReference type="AlphaFoldDB" id="Q5MJW4"/>
<feature type="non-terminal residue" evidence="1">
    <location>
        <position position="1"/>
    </location>
</feature>
<accession>Q5MJW4</accession>
<evidence type="ECO:0000313" key="1">
    <source>
        <dbReference type="EMBL" id="AAV92896.1"/>
    </source>
</evidence>
<proteinExistence type="evidence at transcript level"/>